<dbReference type="Proteomes" id="UP000593568">
    <property type="component" value="Unassembled WGS sequence"/>
</dbReference>
<reference evidence="1 2" key="1">
    <citation type="journal article" date="2019" name="Genome Biol. Evol.">
        <title>Insights into the evolution of the New World diploid cottons (Gossypium, subgenus Houzingenia) based on genome sequencing.</title>
        <authorList>
            <person name="Grover C.E."/>
            <person name="Arick M.A. 2nd"/>
            <person name="Thrash A."/>
            <person name="Conover J.L."/>
            <person name="Sanders W.S."/>
            <person name="Peterson D.G."/>
            <person name="Frelichowski J.E."/>
            <person name="Scheffler J.A."/>
            <person name="Scheffler B.E."/>
            <person name="Wendel J.F."/>
        </authorList>
    </citation>
    <scope>NUCLEOTIDE SEQUENCE [LARGE SCALE GENOMIC DNA]</scope>
    <source>
        <strain evidence="1">8</strain>
        <tissue evidence="1">Leaf</tissue>
    </source>
</reference>
<feature type="non-terminal residue" evidence="1">
    <location>
        <position position="19"/>
    </location>
</feature>
<accession>A0A7J9FIV0</accession>
<dbReference type="EMBL" id="JABEZW010218153">
    <property type="protein sequence ID" value="MBA0785252.1"/>
    <property type="molecule type" value="Genomic_DNA"/>
</dbReference>
<keyword evidence="2" id="KW-1185">Reference proteome</keyword>
<gene>
    <name evidence="1" type="ORF">Gotri_027296</name>
</gene>
<organism evidence="1 2">
    <name type="scientific">Gossypium trilobum</name>
    <dbReference type="NCBI Taxonomy" id="34281"/>
    <lineage>
        <taxon>Eukaryota</taxon>
        <taxon>Viridiplantae</taxon>
        <taxon>Streptophyta</taxon>
        <taxon>Embryophyta</taxon>
        <taxon>Tracheophyta</taxon>
        <taxon>Spermatophyta</taxon>
        <taxon>Magnoliopsida</taxon>
        <taxon>eudicotyledons</taxon>
        <taxon>Gunneridae</taxon>
        <taxon>Pentapetalae</taxon>
        <taxon>rosids</taxon>
        <taxon>malvids</taxon>
        <taxon>Malvales</taxon>
        <taxon>Malvaceae</taxon>
        <taxon>Malvoideae</taxon>
        <taxon>Gossypium</taxon>
    </lineage>
</organism>
<dbReference type="AlphaFoldDB" id="A0A7J9FIV0"/>
<evidence type="ECO:0000313" key="2">
    <source>
        <dbReference type="Proteomes" id="UP000593568"/>
    </source>
</evidence>
<proteinExistence type="predicted"/>
<evidence type="ECO:0000313" key="1">
    <source>
        <dbReference type="EMBL" id="MBA0785252.1"/>
    </source>
</evidence>
<comment type="caution">
    <text evidence="1">The sequence shown here is derived from an EMBL/GenBank/DDBJ whole genome shotgun (WGS) entry which is preliminary data.</text>
</comment>
<name>A0A7J9FIV0_9ROSI</name>
<protein>
    <submittedName>
        <fullName evidence="1">Uncharacterized protein</fullName>
    </submittedName>
</protein>
<sequence length="19" mass="2234">MEKDLADLSLDDKEEEILQ</sequence>